<reference evidence="1" key="1">
    <citation type="submission" date="2020-10" db="EMBL/GenBank/DDBJ databases">
        <authorList>
            <person name="Kusch S."/>
        </authorList>
    </citation>
    <scope>NUCLEOTIDE SEQUENCE</scope>
    <source>
        <strain evidence="1">SwB9</strain>
    </source>
</reference>
<protein>
    <submittedName>
        <fullName evidence="1">31d3ff81-e7a4-4f0d-8605-917ffa51f6cd</fullName>
    </submittedName>
</protein>
<name>A0A8H2VM46_9HELO</name>
<dbReference type="PANTHER" id="PTHR33594:SF1">
    <property type="entry name" value="HD_PDEASE DOMAIN-CONTAINING PROTEIN"/>
    <property type="match status" value="1"/>
</dbReference>
<evidence type="ECO:0000313" key="1">
    <source>
        <dbReference type="EMBL" id="CAD6439902.1"/>
    </source>
</evidence>
<proteinExistence type="predicted"/>
<dbReference type="SUPFAM" id="SSF109604">
    <property type="entry name" value="HD-domain/PDEase-like"/>
    <property type="match status" value="1"/>
</dbReference>
<organism evidence="1 2">
    <name type="scientific">Sclerotinia trifoliorum</name>
    <dbReference type="NCBI Taxonomy" id="28548"/>
    <lineage>
        <taxon>Eukaryota</taxon>
        <taxon>Fungi</taxon>
        <taxon>Dikarya</taxon>
        <taxon>Ascomycota</taxon>
        <taxon>Pezizomycotina</taxon>
        <taxon>Leotiomycetes</taxon>
        <taxon>Helotiales</taxon>
        <taxon>Sclerotiniaceae</taxon>
        <taxon>Sclerotinia</taxon>
    </lineage>
</organism>
<evidence type="ECO:0000313" key="2">
    <source>
        <dbReference type="Proteomes" id="UP000624404"/>
    </source>
</evidence>
<sequence length="236" mass="27456">MPALKMPSMRIFLKNLTPQVFRTSKPFTTNHEVATAAELIPRVENHVKQYMSKFDASHDFAHIKRVVRRAHTIHEEIVADAVRTNQPVPQYDITTITLSALLHDVGDRKYVNLKKENPKTMINTLLLGFGRYRTGREDTDHLFGRFTLRRNERSSSRSKPHRSISRTCHCSRCRPPRFSWSHWCWKGLHIWWRENTKIYARVDRYIRLETAQIAAFDEDGTRQKNGTGSDGTIGAI</sequence>
<dbReference type="AlphaFoldDB" id="A0A8H2VM46"/>
<dbReference type="Proteomes" id="UP000624404">
    <property type="component" value="Unassembled WGS sequence"/>
</dbReference>
<keyword evidence="2" id="KW-1185">Reference proteome</keyword>
<dbReference type="Gene3D" id="1.10.472.50">
    <property type="entry name" value="HD-domain/PDEase-like"/>
    <property type="match status" value="1"/>
</dbReference>
<accession>A0A8H2VM46</accession>
<gene>
    <name evidence="1" type="ORF">SCLTRI_LOCUS542</name>
</gene>
<dbReference type="OrthoDB" id="16547at2759"/>
<dbReference type="PANTHER" id="PTHR33594">
    <property type="entry name" value="SUPERFAMILY HYDROLASE, PUTATIVE (AFU_ORTHOLOGUE AFUA_1G03035)-RELATED"/>
    <property type="match status" value="1"/>
</dbReference>
<dbReference type="EMBL" id="CAJHIA010000002">
    <property type="protein sequence ID" value="CAD6439902.1"/>
    <property type="molecule type" value="Genomic_DNA"/>
</dbReference>
<comment type="caution">
    <text evidence="1">The sequence shown here is derived from an EMBL/GenBank/DDBJ whole genome shotgun (WGS) entry which is preliminary data.</text>
</comment>